<feature type="region of interest" description="Disordered" evidence="1">
    <location>
        <begin position="251"/>
        <end position="297"/>
    </location>
</feature>
<feature type="region of interest" description="Disordered" evidence="1">
    <location>
        <begin position="206"/>
        <end position="230"/>
    </location>
</feature>
<dbReference type="GeneID" id="85322975"/>
<proteinExistence type="predicted"/>
<feature type="compositionally biased region" description="Basic and acidic residues" evidence="1">
    <location>
        <begin position="288"/>
        <end position="297"/>
    </location>
</feature>
<organism evidence="2 3">
    <name type="scientific">Lasiosphaeria miniovina</name>
    <dbReference type="NCBI Taxonomy" id="1954250"/>
    <lineage>
        <taxon>Eukaryota</taxon>
        <taxon>Fungi</taxon>
        <taxon>Dikarya</taxon>
        <taxon>Ascomycota</taxon>
        <taxon>Pezizomycotina</taxon>
        <taxon>Sordariomycetes</taxon>
        <taxon>Sordariomycetidae</taxon>
        <taxon>Sordariales</taxon>
        <taxon>Lasiosphaeriaceae</taxon>
        <taxon>Lasiosphaeria</taxon>
    </lineage>
</organism>
<evidence type="ECO:0000313" key="2">
    <source>
        <dbReference type="EMBL" id="KAK0722735.1"/>
    </source>
</evidence>
<evidence type="ECO:0000256" key="1">
    <source>
        <dbReference type="SAM" id="MobiDB-lite"/>
    </source>
</evidence>
<keyword evidence="3" id="KW-1185">Reference proteome</keyword>
<feature type="compositionally biased region" description="Acidic residues" evidence="1">
    <location>
        <begin position="266"/>
        <end position="275"/>
    </location>
</feature>
<accession>A0AA40E0R6</accession>
<dbReference type="Proteomes" id="UP001172101">
    <property type="component" value="Unassembled WGS sequence"/>
</dbReference>
<reference evidence="2" key="1">
    <citation type="submission" date="2023-06" db="EMBL/GenBank/DDBJ databases">
        <title>Genome-scale phylogeny and comparative genomics of the fungal order Sordariales.</title>
        <authorList>
            <consortium name="Lawrence Berkeley National Laboratory"/>
            <person name="Hensen N."/>
            <person name="Bonometti L."/>
            <person name="Westerberg I."/>
            <person name="Brannstrom I.O."/>
            <person name="Guillou S."/>
            <person name="Cros-Aarteil S."/>
            <person name="Calhoun S."/>
            <person name="Haridas S."/>
            <person name="Kuo A."/>
            <person name="Mondo S."/>
            <person name="Pangilinan J."/>
            <person name="Riley R."/>
            <person name="LaButti K."/>
            <person name="Andreopoulos B."/>
            <person name="Lipzen A."/>
            <person name="Chen C."/>
            <person name="Yanf M."/>
            <person name="Daum C."/>
            <person name="Ng V."/>
            <person name="Clum A."/>
            <person name="Steindorff A."/>
            <person name="Ohm R."/>
            <person name="Martin F."/>
            <person name="Silar P."/>
            <person name="Natvig D."/>
            <person name="Lalanne C."/>
            <person name="Gautier V."/>
            <person name="Ament-velasquez S.L."/>
            <person name="Kruys A."/>
            <person name="Hutchinson M.I."/>
            <person name="Powell A.J."/>
            <person name="Barry K."/>
            <person name="Miller A.N."/>
            <person name="Grigoriev I.V."/>
            <person name="Debuchy R."/>
            <person name="Gladieux P."/>
            <person name="Thoren M.H."/>
            <person name="Johannesson H."/>
        </authorList>
    </citation>
    <scope>NUCLEOTIDE SEQUENCE</scope>
    <source>
        <strain evidence="2">SMH2392-1A</strain>
    </source>
</reference>
<protein>
    <submittedName>
        <fullName evidence="2">Uncharacterized protein</fullName>
    </submittedName>
</protein>
<dbReference type="AlphaFoldDB" id="A0AA40E0R6"/>
<dbReference type="EMBL" id="JAUIRO010000003">
    <property type="protein sequence ID" value="KAK0722735.1"/>
    <property type="molecule type" value="Genomic_DNA"/>
</dbReference>
<evidence type="ECO:0000313" key="3">
    <source>
        <dbReference type="Proteomes" id="UP001172101"/>
    </source>
</evidence>
<comment type="caution">
    <text evidence="2">The sequence shown here is derived from an EMBL/GenBank/DDBJ whole genome shotgun (WGS) entry which is preliminary data.</text>
</comment>
<name>A0AA40E0R6_9PEZI</name>
<gene>
    <name evidence="2" type="ORF">B0T26DRAFT_674408</name>
</gene>
<sequence length="297" mass="33097">MTRRSHAPQGDRLRYEEAVLVAARIKVYSRRRRPSAPPSHRPFNSPPPAVEWHPSFMVCTSSPRRTQCCVCGSGTMAQLEEAVQLVADRNDAFPTSVGPDLVRLRKQIRVQHRTPVMSRAEGNWNCRVYGSRGHRLQRRRVSTLVIVAILNTAGAEEKTNKSGISAMRASGQANRPPPQGHWDYHLPAQQRSTALYLPRVVSDDDYGPRPLAPERDPVFTSFGPEEPRGGRRVVRHAGVTINTKHAFKLAKAAGSKETWRKHYGEEEATPDEGPLEENPSNSASLASHKAEQPRGGW</sequence>
<dbReference type="RefSeq" id="XP_060298659.1">
    <property type="nucleotide sequence ID" value="XM_060439705.1"/>
</dbReference>